<name>A0A288TZ74_9CAUD</name>
<reference evidence="3" key="1">
    <citation type="submission" date="2016-12" db="EMBL/GenBank/DDBJ databases">
        <authorList>
            <person name="Lee J.-H."/>
            <person name="Kim Y.-T."/>
            <person name="Kim J.-H."/>
            <person name="Ryu S.-R."/>
        </authorList>
    </citation>
    <scope>NUCLEOTIDE SEQUENCE [LARGE SCALE GENOMIC DNA]</scope>
</reference>
<keyword evidence="3" id="KW-1185">Reference proteome</keyword>
<feature type="transmembrane region" description="Helical" evidence="1">
    <location>
        <begin position="40"/>
        <end position="65"/>
    </location>
</feature>
<evidence type="ECO:0000256" key="1">
    <source>
        <dbReference type="SAM" id="Phobius"/>
    </source>
</evidence>
<keyword evidence="1" id="KW-0812">Transmembrane</keyword>
<keyword evidence="1" id="KW-0472">Membrane</keyword>
<evidence type="ECO:0000313" key="2">
    <source>
        <dbReference type="EMBL" id="APZ82097.1"/>
    </source>
</evidence>
<protein>
    <submittedName>
        <fullName evidence="2">Uncharacterized protein</fullName>
    </submittedName>
</protein>
<dbReference type="Proteomes" id="UP000224269">
    <property type="component" value="Segment"/>
</dbReference>
<organism evidence="2 3">
    <name type="scientific">Enterococcus phage EFP01</name>
    <dbReference type="NCBI Taxonomy" id="1926594"/>
    <lineage>
        <taxon>Viruses</taxon>
        <taxon>Duplodnaviria</taxon>
        <taxon>Heunggongvirae</taxon>
        <taxon>Uroviricota</taxon>
        <taxon>Caudoviricetes</taxon>
        <taxon>Herelleviridae</taxon>
        <taxon>Brockvirinae</taxon>
        <taxon>Schiekvirus</taxon>
        <taxon>Schiekvirus EFP01</taxon>
    </lineage>
</organism>
<accession>A0A288TZ74</accession>
<gene>
    <name evidence="2" type="ORF">EFP01_170</name>
</gene>
<dbReference type="EMBL" id="KY549443">
    <property type="protein sequence ID" value="APZ82097.1"/>
    <property type="molecule type" value="Genomic_DNA"/>
</dbReference>
<proteinExistence type="predicted"/>
<evidence type="ECO:0000313" key="3">
    <source>
        <dbReference type="Proteomes" id="UP000224269"/>
    </source>
</evidence>
<sequence>MKYLIYVLLTIEGALLLFASCALGYGTYWELTNEASRPTPWLVIILCAVGILVLIATFILQIIIFRKINRMDKF</sequence>
<keyword evidence="1" id="KW-1133">Transmembrane helix</keyword>